<evidence type="ECO:0000313" key="2">
    <source>
        <dbReference type="Proteomes" id="UP000639643"/>
    </source>
</evidence>
<evidence type="ECO:0000313" key="1">
    <source>
        <dbReference type="EMBL" id="KAF6822885.1"/>
    </source>
</evidence>
<dbReference type="Proteomes" id="UP000639643">
    <property type="component" value="Unassembled WGS sequence"/>
</dbReference>
<dbReference type="AlphaFoldDB" id="A0A8H6K1T9"/>
<reference evidence="1" key="1">
    <citation type="journal article" date="2020" name="Phytopathology">
        <title>Genome Sequence Resources of Colletotrichum truncatum, C. plurivorum, C. musicola, and C. sojae: Four Species Pathogenic to Soybean (Glycine max).</title>
        <authorList>
            <person name="Rogerio F."/>
            <person name="Boufleur T.R."/>
            <person name="Ciampi-Guillardi M."/>
            <person name="Sukno S.A."/>
            <person name="Thon M.R."/>
            <person name="Massola Junior N.S."/>
            <person name="Baroncelli R."/>
        </authorList>
    </citation>
    <scope>NUCLEOTIDE SEQUENCE</scope>
    <source>
        <strain evidence="1">LFN0074</strain>
    </source>
</reference>
<proteinExistence type="predicted"/>
<dbReference type="OrthoDB" id="2149705at2759"/>
<keyword evidence="2" id="KW-1185">Reference proteome</keyword>
<organism evidence="1 2">
    <name type="scientific">Colletotrichum musicola</name>
    <dbReference type="NCBI Taxonomy" id="2175873"/>
    <lineage>
        <taxon>Eukaryota</taxon>
        <taxon>Fungi</taxon>
        <taxon>Dikarya</taxon>
        <taxon>Ascomycota</taxon>
        <taxon>Pezizomycotina</taxon>
        <taxon>Sordariomycetes</taxon>
        <taxon>Hypocreomycetidae</taxon>
        <taxon>Glomerellales</taxon>
        <taxon>Glomerellaceae</taxon>
        <taxon>Colletotrichum</taxon>
        <taxon>Colletotrichum orchidearum species complex</taxon>
    </lineage>
</organism>
<gene>
    <name evidence="1" type="ORF">CMUS01_10905</name>
</gene>
<sequence length="34" mass="4195">MGGAPMGWRYLMTGLWEDRWEDEHVRDEKLLRIF</sequence>
<comment type="caution">
    <text evidence="1">The sequence shown here is derived from an EMBL/GenBank/DDBJ whole genome shotgun (WGS) entry which is preliminary data.</text>
</comment>
<name>A0A8H6K1T9_9PEZI</name>
<protein>
    <submittedName>
        <fullName evidence="1">Uncharacterized protein</fullName>
    </submittedName>
</protein>
<dbReference type="EMBL" id="WIGM01000524">
    <property type="protein sequence ID" value="KAF6822885.1"/>
    <property type="molecule type" value="Genomic_DNA"/>
</dbReference>
<accession>A0A8H6K1T9</accession>